<sequence>MTTLQKPLGSGFTAYTTAIDVIRNIDLTGQLAIVTGGYAGLGLETARTLASAGARVIVPARDVNRARQIITEIGGGIEVRPMDLTDPVSIDTFAHGIVQSGMPLNILVNSAGIMALPELARDSRGNEMQFSTNHLGHFQLTLRLWPALLRAHGARVVSVSSLGHRLSDIVWDDVNFERRAYDGWSAYGQSKTANVLFAVELDRRGRDYGVRAFSLHPGGIVTGLAKHMSIEQLKNMGNLDANGNPVIAPERDMKSIPQGAATHVWCAVSPQLNGKGGVFCANSDITGVLEDGMLNTSNQPKEQTLDVMPYAIDPVAAQRLWKLSEAMLNISF</sequence>
<dbReference type="FunFam" id="3.40.50.720:FF:000594">
    <property type="entry name" value="Short-chain oxidoreductase"/>
    <property type="match status" value="1"/>
</dbReference>
<dbReference type="PATRIC" id="fig|1656095.3.peg.2330"/>
<dbReference type="RefSeq" id="WP_048888560.1">
    <property type="nucleotide sequence ID" value="NZ_LFEJ01000024.1"/>
</dbReference>
<evidence type="ECO:0000256" key="2">
    <source>
        <dbReference type="ARBA" id="ARBA00023002"/>
    </source>
</evidence>
<dbReference type="Proteomes" id="UP000037315">
    <property type="component" value="Unassembled WGS sequence"/>
</dbReference>
<keyword evidence="5" id="KW-1185">Reference proteome</keyword>
<dbReference type="Pfam" id="PF00106">
    <property type="entry name" value="adh_short"/>
    <property type="match status" value="1"/>
</dbReference>
<reference evidence="4 5" key="1">
    <citation type="submission" date="2015-06" db="EMBL/GenBank/DDBJ databases">
        <title>Genome sequencing of Cronobacter sp. strain DJ34 isolated from petroleum contaminated sludge of Duliajan Oil Fields, Assam, India.</title>
        <authorList>
            <person name="Pal S."/>
            <person name="Banerjee T.D."/>
            <person name="Roy A."/>
            <person name="Sar P."/>
            <person name="Kazy S.K."/>
        </authorList>
    </citation>
    <scope>NUCLEOTIDE SEQUENCE [LARGE SCALE GENOMIC DNA]</scope>
    <source>
        <strain evidence="4 5">DJ34</strain>
    </source>
</reference>
<dbReference type="PRINTS" id="PR00081">
    <property type="entry name" value="GDHRDH"/>
</dbReference>
<evidence type="ECO:0000313" key="5">
    <source>
        <dbReference type="Proteomes" id="UP000037315"/>
    </source>
</evidence>
<dbReference type="AlphaFoldDB" id="A0A0J8VIC7"/>
<dbReference type="OrthoDB" id="109589at2"/>
<dbReference type="EMBL" id="LFEJ01000024">
    <property type="protein sequence ID" value="KMV33218.1"/>
    <property type="molecule type" value="Genomic_DNA"/>
</dbReference>
<accession>A0A0J8VIC7</accession>
<organism evidence="4 5">
    <name type="scientific">Franconibacter pulveris</name>
    <dbReference type="NCBI Taxonomy" id="435910"/>
    <lineage>
        <taxon>Bacteria</taxon>
        <taxon>Pseudomonadati</taxon>
        <taxon>Pseudomonadota</taxon>
        <taxon>Gammaproteobacteria</taxon>
        <taxon>Enterobacterales</taxon>
        <taxon>Enterobacteriaceae</taxon>
        <taxon>Franconibacter</taxon>
    </lineage>
</organism>
<evidence type="ECO:0000256" key="1">
    <source>
        <dbReference type="ARBA" id="ARBA00006484"/>
    </source>
</evidence>
<comment type="similarity">
    <text evidence="1">Belongs to the short-chain dehydrogenases/reductases (SDR) family.</text>
</comment>
<dbReference type="GO" id="GO:0016491">
    <property type="term" value="F:oxidoreductase activity"/>
    <property type="evidence" value="ECO:0007669"/>
    <property type="project" value="UniProtKB-KW"/>
</dbReference>
<comment type="caution">
    <text evidence="4">The sequence shown here is derived from an EMBL/GenBank/DDBJ whole genome shotgun (WGS) entry which is preliminary data.</text>
</comment>
<dbReference type="Gene3D" id="3.40.50.720">
    <property type="entry name" value="NAD(P)-binding Rossmann-like Domain"/>
    <property type="match status" value="1"/>
</dbReference>
<protein>
    <recommendedName>
        <fullName evidence="3">Probable oxidoreductase</fullName>
    </recommendedName>
</protein>
<dbReference type="PANTHER" id="PTHR24320:SF148">
    <property type="entry name" value="NAD(P)-BINDING ROSSMANN-FOLD SUPERFAMILY PROTEIN"/>
    <property type="match status" value="1"/>
</dbReference>
<gene>
    <name evidence="4" type="ORF">ACH50_18385</name>
</gene>
<dbReference type="InterPro" id="IPR002347">
    <property type="entry name" value="SDR_fam"/>
</dbReference>
<dbReference type="PANTHER" id="PTHR24320">
    <property type="entry name" value="RETINOL DEHYDROGENASE"/>
    <property type="match status" value="1"/>
</dbReference>
<dbReference type="NCBIfam" id="NF004845">
    <property type="entry name" value="PRK06196.1"/>
    <property type="match status" value="1"/>
</dbReference>
<name>A0A0J8VIC7_9ENTR</name>
<evidence type="ECO:0000313" key="4">
    <source>
        <dbReference type="EMBL" id="KMV33218.1"/>
    </source>
</evidence>
<dbReference type="SUPFAM" id="SSF51735">
    <property type="entry name" value="NAD(P)-binding Rossmann-fold domains"/>
    <property type="match status" value="1"/>
</dbReference>
<proteinExistence type="inferred from homology"/>
<evidence type="ECO:0000256" key="3">
    <source>
        <dbReference type="ARBA" id="ARBA00071493"/>
    </source>
</evidence>
<keyword evidence="2" id="KW-0560">Oxidoreductase</keyword>
<dbReference type="InterPro" id="IPR036291">
    <property type="entry name" value="NAD(P)-bd_dom_sf"/>
</dbReference>